<dbReference type="GeneID" id="92929353"/>
<name>A0A495VS29_9BACT</name>
<evidence type="ECO:0000313" key="2">
    <source>
        <dbReference type="EMBL" id="RKT51497.1"/>
    </source>
</evidence>
<keyword evidence="1" id="KW-0175">Coiled coil</keyword>
<organism evidence="2 3">
    <name type="scientific">Coprobacter fastidiosus NSB1 = JCM 33896</name>
    <dbReference type="NCBI Taxonomy" id="1349822"/>
    <lineage>
        <taxon>Bacteria</taxon>
        <taxon>Pseudomonadati</taxon>
        <taxon>Bacteroidota</taxon>
        <taxon>Bacteroidia</taxon>
        <taxon>Bacteroidales</taxon>
        <taxon>Barnesiellaceae</taxon>
        <taxon>Coprobacter</taxon>
    </lineage>
</organism>
<keyword evidence="3" id="KW-1185">Reference proteome</keyword>
<dbReference type="EMBL" id="RBXN01000005">
    <property type="protein sequence ID" value="RKT51497.1"/>
    <property type="molecule type" value="Genomic_DNA"/>
</dbReference>
<protein>
    <submittedName>
        <fullName evidence="2">Uncharacterized protein</fullName>
    </submittedName>
</protein>
<accession>A0A495VS29</accession>
<proteinExistence type="predicted"/>
<evidence type="ECO:0000256" key="1">
    <source>
        <dbReference type="SAM" id="Coils"/>
    </source>
</evidence>
<evidence type="ECO:0000313" key="3">
    <source>
        <dbReference type="Proteomes" id="UP000269493"/>
    </source>
</evidence>
<dbReference type="OrthoDB" id="1092962at2"/>
<sequence length="174" mass="19444">MFASIFNGIKARKQRKAAEKEQKNALQALDSQQTQLDNLFNSEYYGDYINRSDSQALLKNLRKQTQQLNQQTLTQSAVTGTTPEAIAAQQKNNAETIGNTYSAIAANGAQWKNNVLNNYINHSAAINDKRYNTYMNASNMFRNASENALQNVGRRLENLDNTILSMAQLSSGML</sequence>
<dbReference type="Proteomes" id="UP000269493">
    <property type="component" value="Unassembled WGS sequence"/>
</dbReference>
<reference evidence="2 3" key="1">
    <citation type="submission" date="2018-10" db="EMBL/GenBank/DDBJ databases">
        <title>Genomic Encyclopedia of Archaeal and Bacterial Type Strains, Phase II (KMG-II): from individual species to whole genera.</title>
        <authorList>
            <person name="Goeker M."/>
        </authorList>
    </citation>
    <scope>NUCLEOTIDE SEQUENCE [LARGE SCALE GENOMIC DNA]</scope>
    <source>
        <strain evidence="2 3">NSB1</strain>
    </source>
</reference>
<gene>
    <name evidence="2" type="ORF">BC742_1774</name>
</gene>
<dbReference type="AlphaFoldDB" id="A0A495VS29"/>
<feature type="coiled-coil region" evidence="1">
    <location>
        <begin position="15"/>
        <end position="71"/>
    </location>
</feature>
<dbReference type="RefSeq" id="WP_009319049.1">
    <property type="nucleotide sequence ID" value="NZ_KI440787.1"/>
</dbReference>
<comment type="caution">
    <text evidence="2">The sequence shown here is derived from an EMBL/GenBank/DDBJ whole genome shotgun (WGS) entry which is preliminary data.</text>
</comment>